<evidence type="ECO:0000256" key="6">
    <source>
        <dbReference type="ARBA" id="ARBA00022989"/>
    </source>
</evidence>
<dbReference type="GO" id="GO:0005886">
    <property type="term" value="C:plasma membrane"/>
    <property type="evidence" value="ECO:0007669"/>
    <property type="project" value="UniProtKB-SubCell"/>
</dbReference>
<evidence type="ECO:0000256" key="1">
    <source>
        <dbReference type="ARBA" id="ARBA00004651"/>
    </source>
</evidence>
<evidence type="ECO:0000256" key="4">
    <source>
        <dbReference type="ARBA" id="ARBA00022475"/>
    </source>
</evidence>
<evidence type="ECO:0000313" key="10">
    <source>
        <dbReference type="EMBL" id="EOL42425.1"/>
    </source>
</evidence>
<dbReference type="EMBL" id="AJAT01000017">
    <property type="protein sequence ID" value="EOL42425.1"/>
    <property type="molecule type" value="Genomic_DNA"/>
</dbReference>
<evidence type="ECO:0000256" key="3">
    <source>
        <dbReference type="ARBA" id="ARBA00022448"/>
    </source>
</evidence>
<feature type="transmembrane region" description="Helical" evidence="8">
    <location>
        <begin position="75"/>
        <end position="94"/>
    </location>
</feature>
<reference evidence="10 11" key="1">
    <citation type="submission" date="2013-02" db="EMBL/GenBank/DDBJ databases">
        <title>The Genome Sequence of Enterococcus phoeniculicola BAA-412.</title>
        <authorList>
            <consortium name="The Broad Institute Genome Sequencing Platform"/>
            <consortium name="The Broad Institute Genome Sequencing Center for Infectious Disease"/>
            <person name="Earl A.M."/>
            <person name="Gilmore M.S."/>
            <person name="Lebreton F."/>
            <person name="Walker B."/>
            <person name="Young S.K."/>
            <person name="Zeng Q."/>
            <person name="Gargeya S."/>
            <person name="Fitzgerald M."/>
            <person name="Haas B."/>
            <person name="Abouelleil A."/>
            <person name="Alvarado L."/>
            <person name="Arachchi H.M."/>
            <person name="Berlin A.M."/>
            <person name="Chapman S.B."/>
            <person name="Dewar J."/>
            <person name="Goldberg J."/>
            <person name="Griggs A."/>
            <person name="Gujja S."/>
            <person name="Hansen M."/>
            <person name="Howarth C."/>
            <person name="Imamovic A."/>
            <person name="Larimer J."/>
            <person name="McCowan C."/>
            <person name="Murphy C."/>
            <person name="Neiman D."/>
            <person name="Pearson M."/>
            <person name="Priest M."/>
            <person name="Roberts A."/>
            <person name="Saif S."/>
            <person name="Shea T."/>
            <person name="Sisk P."/>
            <person name="Sykes S."/>
            <person name="Wortman J."/>
            <person name="Nusbaum C."/>
            <person name="Birren B."/>
        </authorList>
    </citation>
    <scope>NUCLEOTIDE SEQUENCE [LARGE SCALE GENOMIC DNA]</scope>
    <source>
        <strain evidence="10 11">ATCC BAA-412</strain>
    </source>
</reference>
<keyword evidence="7 8" id="KW-0472">Membrane</keyword>
<evidence type="ECO:0000256" key="5">
    <source>
        <dbReference type="ARBA" id="ARBA00022692"/>
    </source>
</evidence>
<comment type="caution">
    <text evidence="10">The sequence shown here is derived from an EMBL/GenBank/DDBJ whole genome shotgun (WGS) entry which is preliminary data.</text>
</comment>
<feature type="transmembrane region" description="Helical" evidence="8">
    <location>
        <begin position="153"/>
        <end position="169"/>
    </location>
</feature>
<feature type="transmembrane region" description="Helical" evidence="8">
    <location>
        <begin position="37"/>
        <end position="54"/>
    </location>
</feature>
<evidence type="ECO:0000256" key="8">
    <source>
        <dbReference type="SAM" id="Phobius"/>
    </source>
</evidence>
<protein>
    <submittedName>
        <fullName evidence="10">Protein RarD</fullName>
    </submittedName>
</protein>
<feature type="transmembrane region" description="Helical" evidence="8">
    <location>
        <begin position="236"/>
        <end position="257"/>
    </location>
</feature>
<dbReference type="SUPFAM" id="SSF103481">
    <property type="entry name" value="Multidrug resistance efflux transporter EmrE"/>
    <property type="match status" value="2"/>
</dbReference>
<comment type="similarity">
    <text evidence="2">Belongs to the EamA transporter family.</text>
</comment>
<feature type="transmembrane region" description="Helical" evidence="8">
    <location>
        <begin position="210"/>
        <end position="229"/>
    </location>
</feature>
<gene>
    <name evidence="10" type="ORF">UC3_02777</name>
</gene>
<evidence type="ECO:0000256" key="2">
    <source>
        <dbReference type="ARBA" id="ARBA00007362"/>
    </source>
</evidence>
<evidence type="ECO:0000259" key="9">
    <source>
        <dbReference type="Pfam" id="PF00892"/>
    </source>
</evidence>
<dbReference type="STRING" id="154621.RV11_GL001975"/>
<dbReference type="PANTHER" id="PTHR22911">
    <property type="entry name" value="ACYL-MALONYL CONDENSING ENZYME-RELATED"/>
    <property type="match status" value="1"/>
</dbReference>
<evidence type="ECO:0000256" key="7">
    <source>
        <dbReference type="ARBA" id="ARBA00023136"/>
    </source>
</evidence>
<comment type="subcellular location">
    <subcellularLocation>
        <location evidence="1">Cell membrane</location>
        <topology evidence="1">Multi-pass membrane protein</topology>
    </subcellularLocation>
</comment>
<dbReference type="InterPro" id="IPR037185">
    <property type="entry name" value="EmrE-like"/>
</dbReference>
<dbReference type="PANTHER" id="PTHR22911:SF137">
    <property type="entry name" value="SOLUTE CARRIER FAMILY 35 MEMBER G2-RELATED"/>
    <property type="match status" value="1"/>
</dbReference>
<sequence>MKETKKGIIAGFLAYILWGIIPMYWKLLPTVGALDILAYRVIWSFVFMLIYILVTKKTSDFLNECKQLWQDKKKLGTIILAAIFISVNWFTFIYTVNQGRVTEASLGYYMNPLVNVLLATLVLKEPLGSLGKIACGFAFIGVILLTIQTGTIPVSSLVMAFSFSIYGLIKKGLSLSSYTGLTIETLVILPAALIYLVGFSPAGFMTYQGSTNLLLMGAGVVTAIPLLLFAESAKRISYIILGFIQYVNPTMMLLLAIFVFNEPYTSEQFFAFSFIWVGIGLFTYATLHTWRKEIQFENHKLILDETKDKEK</sequence>
<dbReference type="RefSeq" id="WP_010769412.1">
    <property type="nucleotide sequence ID" value="NZ_ASWE01000001.1"/>
</dbReference>
<dbReference type="OrthoDB" id="369870at2"/>
<proteinExistence type="inferred from homology"/>
<keyword evidence="3" id="KW-0813">Transport</keyword>
<dbReference type="Pfam" id="PF00892">
    <property type="entry name" value="EamA"/>
    <property type="match status" value="1"/>
</dbReference>
<keyword evidence="5 8" id="KW-0812">Transmembrane</keyword>
<dbReference type="NCBIfam" id="TIGR00688">
    <property type="entry name" value="rarD"/>
    <property type="match status" value="1"/>
</dbReference>
<feature type="transmembrane region" description="Helical" evidence="8">
    <location>
        <begin position="7"/>
        <end position="25"/>
    </location>
</feature>
<name>R3WKM0_9ENTE</name>
<dbReference type="AlphaFoldDB" id="R3WKM0"/>
<feature type="transmembrane region" description="Helical" evidence="8">
    <location>
        <begin position="130"/>
        <end position="147"/>
    </location>
</feature>
<keyword evidence="4" id="KW-1003">Cell membrane</keyword>
<dbReference type="InterPro" id="IPR000620">
    <property type="entry name" value="EamA_dom"/>
</dbReference>
<accession>R3WKM0</accession>
<dbReference type="HOGENOM" id="CLU_054508_1_0_9"/>
<feature type="transmembrane region" description="Helical" evidence="8">
    <location>
        <begin position="181"/>
        <end position="204"/>
    </location>
</feature>
<feature type="transmembrane region" description="Helical" evidence="8">
    <location>
        <begin position="106"/>
        <end position="123"/>
    </location>
</feature>
<keyword evidence="11" id="KW-1185">Reference proteome</keyword>
<feature type="domain" description="EamA" evidence="9">
    <location>
        <begin position="6"/>
        <end position="146"/>
    </location>
</feature>
<dbReference type="PATRIC" id="fig|1158610.3.peg.2760"/>
<dbReference type="InterPro" id="IPR004626">
    <property type="entry name" value="RarD"/>
</dbReference>
<keyword evidence="6 8" id="KW-1133">Transmembrane helix</keyword>
<organism evidence="10 11">
    <name type="scientific">Enterococcus phoeniculicola ATCC BAA-412</name>
    <dbReference type="NCBI Taxonomy" id="1158610"/>
    <lineage>
        <taxon>Bacteria</taxon>
        <taxon>Bacillati</taxon>
        <taxon>Bacillota</taxon>
        <taxon>Bacilli</taxon>
        <taxon>Lactobacillales</taxon>
        <taxon>Enterococcaceae</taxon>
        <taxon>Enterococcus</taxon>
    </lineage>
</organism>
<feature type="transmembrane region" description="Helical" evidence="8">
    <location>
        <begin position="269"/>
        <end position="287"/>
    </location>
</feature>
<dbReference type="Proteomes" id="UP000013785">
    <property type="component" value="Unassembled WGS sequence"/>
</dbReference>
<dbReference type="eggNOG" id="COG2962">
    <property type="taxonomic scope" value="Bacteria"/>
</dbReference>
<evidence type="ECO:0000313" key="11">
    <source>
        <dbReference type="Proteomes" id="UP000013785"/>
    </source>
</evidence>